<accession>A0A023BMY9</accession>
<dbReference type="RefSeq" id="WP_034247604.1">
    <property type="nucleotide sequence ID" value="NZ_AQRA01000021.1"/>
</dbReference>
<dbReference type="InterPro" id="IPR026444">
    <property type="entry name" value="Secre_tail"/>
</dbReference>
<evidence type="ECO:0000313" key="11">
    <source>
        <dbReference type="Proteomes" id="UP000023541"/>
    </source>
</evidence>
<dbReference type="Gene3D" id="2.60.120.260">
    <property type="entry name" value="Galactose-binding domain-like"/>
    <property type="match status" value="1"/>
</dbReference>
<dbReference type="CDD" id="cd16144">
    <property type="entry name" value="ARS_like"/>
    <property type="match status" value="1"/>
</dbReference>
<feature type="domain" description="LamG-like jellyroll fold" evidence="9">
    <location>
        <begin position="607"/>
        <end position="745"/>
    </location>
</feature>
<dbReference type="PANTHER" id="PTHR42693:SF42">
    <property type="entry name" value="ARYLSULFATASE G"/>
    <property type="match status" value="1"/>
</dbReference>
<dbReference type="GO" id="GO:0004553">
    <property type="term" value="F:hydrolase activity, hydrolyzing O-glycosyl compounds"/>
    <property type="evidence" value="ECO:0007669"/>
    <property type="project" value="UniProtKB-ARBA"/>
</dbReference>
<dbReference type="InterPro" id="IPR050738">
    <property type="entry name" value="Sulfatase"/>
</dbReference>
<dbReference type="Pfam" id="PF00884">
    <property type="entry name" value="Sulfatase"/>
    <property type="match status" value="1"/>
</dbReference>
<dbReference type="InterPro" id="IPR000917">
    <property type="entry name" value="Sulfatase_N"/>
</dbReference>
<evidence type="ECO:0000256" key="5">
    <source>
        <dbReference type="ARBA" id="ARBA00022801"/>
    </source>
</evidence>
<dbReference type="Gene3D" id="3.30.1120.10">
    <property type="match status" value="1"/>
</dbReference>
<name>A0A023BMY9_9FLAO</name>
<dbReference type="SUPFAM" id="SSF49899">
    <property type="entry name" value="Concanavalin A-like lectins/glucanases"/>
    <property type="match status" value="1"/>
</dbReference>
<dbReference type="NCBIfam" id="TIGR04183">
    <property type="entry name" value="Por_Secre_tail"/>
    <property type="match status" value="1"/>
</dbReference>
<dbReference type="GO" id="GO:0046872">
    <property type="term" value="F:metal ion binding"/>
    <property type="evidence" value="ECO:0007669"/>
    <property type="project" value="UniProtKB-KW"/>
</dbReference>
<evidence type="ECO:0000313" key="10">
    <source>
        <dbReference type="EMBL" id="EZH71324.1"/>
    </source>
</evidence>
<dbReference type="Pfam" id="PF13385">
    <property type="entry name" value="Laminin_G_3"/>
    <property type="match status" value="1"/>
</dbReference>
<dbReference type="OrthoDB" id="9765065at2"/>
<dbReference type="eggNOG" id="COG3227">
    <property type="taxonomic scope" value="Bacteria"/>
</dbReference>
<feature type="signal peptide" evidence="8">
    <location>
        <begin position="1"/>
        <end position="22"/>
    </location>
</feature>
<keyword evidence="6" id="KW-0106">Calcium</keyword>
<dbReference type="Gene3D" id="2.60.120.200">
    <property type="match status" value="1"/>
</dbReference>
<proteinExistence type="inferred from homology"/>
<feature type="chain" id="PRO_5001516994" description="LamG-like jellyroll fold domain-containing protein" evidence="8">
    <location>
        <begin position="23"/>
        <end position="1031"/>
    </location>
</feature>
<keyword evidence="3" id="KW-0479">Metal-binding</keyword>
<dbReference type="STRING" id="1317122.ATO12_10855"/>
<evidence type="ECO:0000256" key="3">
    <source>
        <dbReference type="ARBA" id="ARBA00022723"/>
    </source>
</evidence>
<sequence>MKTTTKFLVLLLCIGVSSSIYSQSPNIVVIIADDMGWSQVSTGATNLNNPSDFYETPTLETLANQGIAFPQAYVNGANCAPTRAAILSGQYASRPDNNVFAVNGLNRGGSSTLLVGPSQGLSNGEDEIPASAITIAETIKASGYTTAHFGKYHSGGSMSNGPTDQGFDFNYGGGSDGAPGSYFASQSGGVWTFHSRIGPELDPYANPYTLSESMALAGDNSLEGTAKHVTDAMADAAIDFMNANNTSPFFMHFSNYAIHGPWGQANARPDLYAKYVAKNNTNPSQMGHTNVSQAAIAEGMDQTISRLIDYLKTTADPRNPGHMLSENTLVYFISDNGGAIGTEDNGPLRGMKGEHYEGGVRSITIAWSEGLLANTGTINNTPIVAFDLYPTLVEAAGGTLPAGYDIDGVSQWSMLTGTNPNLNRDAIYWHFPGYLVDSKRDQRPVSIIRKGDYKLIHNYETASYEMYNLITDIGEATNLLSGSPDNATLTIANDLSTDLRNYLINISAPLPTYRSSGLTVPLPEIIQINPPVVSCVDPDTYLALWNFDVGVDANDASSNNNDPLSTIGTLTYDAVDFKEGDRSAVFDGTTKIQYSENPGPFLIASMSQRSVAMWIKPTALSGIQNLFEEGGGISGVVLRLNGSNLESIVRNSSTVSDSHSVAFPNDGDWHHVAVVYNGGSTSHNLYIDGVSVASSSAAPGSVPTHIGSGGIGGVQKKDSFGETADNFYTGKMDAVVVYDFALSAAQVITSGCLPDPNPSQCTYAVINSEDFESGWGVWSDGGADARRSANDAAYANSGTYCIRLQDNTSTSVMTTSNFDMTSYEELTINFSYYCRSMDNSNEDFWLQISTDGGANFTTVEEWNQSDEFVNDQRYNDQVVIPGPFTATTQLRFRADASGNSDWVYIDDVVINGCSTPAASMTSTPIVHTEVEVQPEVQAEEPEAVTEETIAKEDMFSIYPNPFGNQIYITSKESSDQNTEIEIFNNVGQSIFLKSYTNQERIKVPTQDLSTGQYFIKISVGDTIIQKRLIKM</sequence>
<keyword evidence="11" id="KW-1185">Reference proteome</keyword>
<evidence type="ECO:0000256" key="2">
    <source>
        <dbReference type="ARBA" id="ARBA00008779"/>
    </source>
</evidence>
<dbReference type="SMART" id="SM00560">
    <property type="entry name" value="LamGL"/>
    <property type="match status" value="1"/>
</dbReference>
<organism evidence="10 11">
    <name type="scientific">Aquimarina atlantica</name>
    <dbReference type="NCBI Taxonomy" id="1317122"/>
    <lineage>
        <taxon>Bacteria</taxon>
        <taxon>Pseudomonadati</taxon>
        <taxon>Bacteroidota</taxon>
        <taxon>Flavobacteriia</taxon>
        <taxon>Flavobacteriales</taxon>
        <taxon>Flavobacteriaceae</taxon>
        <taxon>Aquimarina</taxon>
    </lineage>
</organism>
<comment type="cofactor">
    <cofactor evidence="1">
        <name>Ca(2+)</name>
        <dbReference type="ChEBI" id="CHEBI:29108"/>
    </cofactor>
</comment>
<keyword evidence="5" id="KW-0378">Hydrolase</keyword>
<dbReference type="PANTHER" id="PTHR42693">
    <property type="entry name" value="ARYLSULFATASE FAMILY MEMBER"/>
    <property type="match status" value="1"/>
</dbReference>
<dbReference type="InterPro" id="IPR006558">
    <property type="entry name" value="LamG-like"/>
</dbReference>
<evidence type="ECO:0000256" key="7">
    <source>
        <dbReference type="ARBA" id="ARBA00023157"/>
    </source>
</evidence>
<dbReference type="AlphaFoldDB" id="A0A023BMY9"/>
<dbReference type="GO" id="GO:0004065">
    <property type="term" value="F:arylsulfatase activity"/>
    <property type="evidence" value="ECO:0007669"/>
    <property type="project" value="TreeGrafter"/>
</dbReference>
<dbReference type="Proteomes" id="UP000023541">
    <property type="component" value="Unassembled WGS sequence"/>
</dbReference>
<evidence type="ECO:0000259" key="9">
    <source>
        <dbReference type="SMART" id="SM00560"/>
    </source>
</evidence>
<keyword evidence="4 8" id="KW-0732">Signal</keyword>
<comment type="similarity">
    <text evidence="2">Belongs to the sulfatase family.</text>
</comment>
<dbReference type="Gene3D" id="3.40.720.10">
    <property type="entry name" value="Alkaline Phosphatase, subunit A"/>
    <property type="match status" value="1"/>
</dbReference>
<evidence type="ECO:0000256" key="1">
    <source>
        <dbReference type="ARBA" id="ARBA00001913"/>
    </source>
</evidence>
<evidence type="ECO:0000256" key="8">
    <source>
        <dbReference type="SAM" id="SignalP"/>
    </source>
</evidence>
<dbReference type="SUPFAM" id="SSF53649">
    <property type="entry name" value="Alkaline phosphatase-like"/>
    <property type="match status" value="1"/>
</dbReference>
<dbReference type="EMBL" id="AQRA01000021">
    <property type="protein sequence ID" value="EZH71324.1"/>
    <property type="molecule type" value="Genomic_DNA"/>
</dbReference>
<dbReference type="eggNOG" id="COG3119">
    <property type="taxonomic scope" value="Bacteria"/>
</dbReference>
<evidence type="ECO:0000256" key="4">
    <source>
        <dbReference type="ARBA" id="ARBA00022729"/>
    </source>
</evidence>
<dbReference type="GO" id="GO:0005975">
    <property type="term" value="P:carbohydrate metabolic process"/>
    <property type="evidence" value="ECO:0007669"/>
    <property type="project" value="UniProtKB-ARBA"/>
</dbReference>
<dbReference type="Pfam" id="PF18962">
    <property type="entry name" value="Por_Secre_tail"/>
    <property type="match status" value="1"/>
</dbReference>
<protein>
    <recommendedName>
        <fullName evidence="9">LamG-like jellyroll fold domain-containing protein</fullName>
    </recommendedName>
</protein>
<gene>
    <name evidence="10" type="ORF">ATO12_10855</name>
</gene>
<dbReference type="InterPro" id="IPR013320">
    <property type="entry name" value="ConA-like_dom_sf"/>
</dbReference>
<evidence type="ECO:0000256" key="6">
    <source>
        <dbReference type="ARBA" id="ARBA00022837"/>
    </source>
</evidence>
<comment type="caution">
    <text evidence="10">The sequence shown here is derived from an EMBL/GenBank/DDBJ whole genome shotgun (WGS) entry which is preliminary data.</text>
</comment>
<reference evidence="10 11" key="1">
    <citation type="submission" date="2014-04" db="EMBL/GenBank/DDBJ databases">
        <title>Aquimarina sp. 22II-S11-z7 Genome Sequencing.</title>
        <authorList>
            <person name="Lai Q."/>
        </authorList>
    </citation>
    <scope>NUCLEOTIDE SEQUENCE [LARGE SCALE GENOMIC DNA]</scope>
    <source>
        <strain evidence="10 11">22II-S11-z7</strain>
    </source>
</reference>
<dbReference type="InterPro" id="IPR017850">
    <property type="entry name" value="Alkaline_phosphatase_core_sf"/>
</dbReference>
<keyword evidence="7" id="KW-1015">Disulfide bond</keyword>